<dbReference type="EMBL" id="JANAVB010016195">
    <property type="protein sequence ID" value="KAJ6832228.1"/>
    <property type="molecule type" value="Genomic_DNA"/>
</dbReference>
<proteinExistence type="predicted"/>
<name>A0AAX6GVA5_IRIPA</name>
<keyword evidence="2" id="KW-0472">Membrane</keyword>
<feature type="compositionally biased region" description="Basic and acidic residues" evidence="1">
    <location>
        <begin position="44"/>
        <end position="54"/>
    </location>
</feature>
<evidence type="ECO:0000313" key="4">
    <source>
        <dbReference type="Proteomes" id="UP001140949"/>
    </source>
</evidence>
<evidence type="ECO:0000313" key="3">
    <source>
        <dbReference type="EMBL" id="KAJ6832228.1"/>
    </source>
</evidence>
<keyword evidence="2" id="KW-0812">Transmembrane</keyword>
<dbReference type="AlphaFoldDB" id="A0AAX6GVA5"/>
<feature type="region of interest" description="Disordered" evidence="1">
    <location>
        <begin position="34"/>
        <end position="54"/>
    </location>
</feature>
<protein>
    <submittedName>
        <fullName evidence="3">Uncharacterized protein</fullName>
    </submittedName>
</protein>
<keyword evidence="4" id="KW-1185">Reference proteome</keyword>
<sequence>MNSTARIGELSNPSLFFLLYVGSILICSFDRSAESSSPTFLGAEFDHWSGDPSR</sequence>
<feature type="transmembrane region" description="Helical" evidence="2">
    <location>
        <begin position="12"/>
        <end position="29"/>
    </location>
</feature>
<comment type="caution">
    <text evidence="3">The sequence shown here is derived from an EMBL/GenBank/DDBJ whole genome shotgun (WGS) entry which is preliminary data.</text>
</comment>
<evidence type="ECO:0000256" key="1">
    <source>
        <dbReference type="SAM" id="MobiDB-lite"/>
    </source>
</evidence>
<evidence type="ECO:0000256" key="2">
    <source>
        <dbReference type="SAM" id="Phobius"/>
    </source>
</evidence>
<organism evidence="3 4">
    <name type="scientific">Iris pallida</name>
    <name type="common">Sweet iris</name>
    <dbReference type="NCBI Taxonomy" id="29817"/>
    <lineage>
        <taxon>Eukaryota</taxon>
        <taxon>Viridiplantae</taxon>
        <taxon>Streptophyta</taxon>
        <taxon>Embryophyta</taxon>
        <taxon>Tracheophyta</taxon>
        <taxon>Spermatophyta</taxon>
        <taxon>Magnoliopsida</taxon>
        <taxon>Liliopsida</taxon>
        <taxon>Asparagales</taxon>
        <taxon>Iridaceae</taxon>
        <taxon>Iridoideae</taxon>
        <taxon>Irideae</taxon>
        <taxon>Iris</taxon>
    </lineage>
</organism>
<accession>A0AAX6GVA5</accession>
<dbReference type="Proteomes" id="UP001140949">
    <property type="component" value="Unassembled WGS sequence"/>
</dbReference>
<gene>
    <name evidence="3" type="ORF">M6B38_343670</name>
</gene>
<reference evidence="3" key="1">
    <citation type="journal article" date="2023" name="GigaByte">
        <title>Genome assembly of the bearded iris, Iris pallida Lam.</title>
        <authorList>
            <person name="Bruccoleri R.E."/>
            <person name="Oakeley E.J."/>
            <person name="Faust A.M.E."/>
            <person name="Altorfer M."/>
            <person name="Dessus-Babus S."/>
            <person name="Burckhardt D."/>
            <person name="Oertli M."/>
            <person name="Naumann U."/>
            <person name="Petersen F."/>
            <person name="Wong J."/>
        </authorList>
    </citation>
    <scope>NUCLEOTIDE SEQUENCE</scope>
    <source>
        <strain evidence="3">GSM-AAB239-AS_SAM_17_03QT</strain>
    </source>
</reference>
<keyword evidence="2" id="KW-1133">Transmembrane helix</keyword>
<reference evidence="3" key="2">
    <citation type="submission" date="2023-04" db="EMBL/GenBank/DDBJ databases">
        <authorList>
            <person name="Bruccoleri R.E."/>
            <person name="Oakeley E.J."/>
            <person name="Faust A.-M."/>
            <person name="Dessus-Babus S."/>
            <person name="Altorfer M."/>
            <person name="Burckhardt D."/>
            <person name="Oertli M."/>
            <person name="Naumann U."/>
            <person name="Petersen F."/>
            <person name="Wong J."/>
        </authorList>
    </citation>
    <scope>NUCLEOTIDE SEQUENCE</scope>
    <source>
        <strain evidence="3">GSM-AAB239-AS_SAM_17_03QT</strain>
        <tissue evidence="3">Leaf</tissue>
    </source>
</reference>